<dbReference type="InterPro" id="IPR035069">
    <property type="entry name" value="TTHA1013/TTHA0281-like"/>
</dbReference>
<sequence>MSEEKNKNSDVAFSVNILVKKENDLFVAHCLELDIVATGKTIAEAQNEIISLISAQIEYAFANNNLEHLYHPAPPEIWNEFFSCKKQTESKYKIESGLLKADKKHNTLPPWLIAKTCQSGSSCNA</sequence>
<proteinExistence type="predicted"/>
<reference evidence="1" key="1">
    <citation type="journal article" date="2011" name="Environ. Microbiol.">
        <title>Genomic insights into the metabolic potential of the polycyclic aromatic hydrocarbon degrading sulfate-reducing Deltaproteobacterium N47.</title>
        <authorList>
            <person name="Bergmann F."/>
            <person name="Selesi D."/>
            <person name="Weinmaier T."/>
            <person name="Tischler P."/>
            <person name="Rattei T."/>
            <person name="Meckenstock R.U."/>
        </authorList>
    </citation>
    <scope>NUCLEOTIDE SEQUENCE</scope>
</reference>
<gene>
    <name evidence="1" type="ORF">N47_A08010</name>
</gene>
<evidence type="ECO:0000313" key="1">
    <source>
        <dbReference type="EMBL" id="CBX26772.1"/>
    </source>
</evidence>
<name>E1Y878_9BACT</name>
<accession>E1Y878</accession>
<dbReference type="SUPFAM" id="SSF143100">
    <property type="entry name" value="TTHA1013/TTHA0281-like"/>
    <property type="match status" value="1"/>
</dbReference>
<dbReference type="EMBL" id="FR695864">
    <property type="protein sequence ID" value="CBX26772.1"/>
    <property type="molecule type" value="Genomic_DNA"/>
</dbReference>
<organism evidence="1">
    <name type="scientific">uncultured Desulfobacterium sp</name>
    <dbReference type="NCBI Taxonomy" id="201089"/>
    <lineage>
        <taxon>Bacteria</taxon>
        <taxon>Pseudomonadati</taxon>
        <taxon>Thermodesulfobacteriota</taxon>
        <taxon>Desulfobacteria</taxon>
        <taxon>Desulfobacterales</taxon>
        <taxon>Desulfobacteriaceae</taxon>
        <taxon>Desulfobacterium</taxon>
        <taxon>environmental samples</taxon>
    </lineage>
</organism>
<dbReference type="AlphaFoldDB" id="E1Y878"/>
<protein>
    <recommendedName>
        <fullName evidence="2">HicB-like antitoxin of toxin-antitoxin system domain-containing protein</fullName>
    </recommendedName>
</protein>
<evidence type="ECO:0008006" key="2">
    <source>
        <dbReference type="Google" id="ProtNLM"/>
    </source>
</evidence>